<feature type="compositionally biased region" description="Polar residues" evidence="1">
    <location>
        <begin position="26"/>
        <end position="54"/>
    </location>
</feature>
<gene>
    <name evidence="2" type="ORF">G6F64_015530</name>
</gene>
<organism evidence="2 3">
    <name type="scientific">Rhizopus oryzae</name>
    <name type="common">Mucormycosis agent</name>
    <name type="synonym">Rhizopus arrhizus var. delemar</name>
    <dbReference type="NCBI Taxonomy" id="64495"/>
    <lineage>
        <taxon>Eukaryota</taxon>
        <taxon>Fungi</taxon>
        <taxon>Fungi incertae sedis</taxon>
        <taxon>Mucoromycota</taxon>
        <taxon>Mucoromycotina</taxon>
        <taxon>Mucoromycetes</taxon>
        <taxon>Mucorales</taxon>
        <taxon>Mucorineae</taxon>
        <taxon>Rhizopodaceae</taxon>
        <taxon>Rhizopus</taxon>
    </lineage>
</organism>
<evidence type="ECO:0000256" key="1">
    <source>
        <dbReference type="SAM" id="MobiDB-lite"/>
    </source>
</evidence>
<dbReference type="AlphaFoldDB" id="A0A9P7BI12"/>
<name>A0A9P7BI12_RHIOR</name>
<feature type="region of interest" description="Disordered" evidence="1">
    <location>
        <begin position="21"/>
        <end position="54"/>
    </location>
</feature>
<keyword evidence="3" id="KW-1185">Reference proteome</keyword>
<dbReference type="Proteomes" id="UP000716291">
    <property type="component" value="Unassembled WGS sequence"/>
</dbReference>
<evidence type="ECO:0000313" key="3">
    <source>
        <dbReference type="Proteomes" id="UP000716291"/>
    </source>
</evidence>
<evidence type="ECO:0000313" key="2">
    <source>
        <dbReference type="EMBL" id="KAG1272261.1"/>
    </source>
</evidence>
<reference evidence="2" key="1">
    <citation type="journal article" date="2020" name="Microb. Genom.">
        <title>Genetic diversity of clinical and environmental Mucorales isolates obtained from an investigation of mucormycosis cases among solid organ transplant recipients.</title>
        <authorList>
            <person name="Nguyen M.H."/>
            <person name="Kaul D."/>
            <person name="Muto C."/>
            <person name="Cheng S.J."/>
            <person name="Richter R.A."/>
            <person name="Bruno V.M."/>
            <person name="Liu G."/>
            <person name="Beyhan S."/>
            <person name="Sundermann A.J."/>
            <person name="Mounaud S."/>
            <person name="Pasculle A.W."/>
            <person name="Nierman W.C."/>
            <person name="Driscoll E."/>
            <person name="Cumbie R."/>
            <person name="Clancy C.J."/>
            <person name="Dupont C.L."/>
        </authorList>
    </citation>
    <scope>NUCLEOTIDE SEQUENCE</scope>
    <source>
        <strain evidence="2">GL11</strain>
    </source>
</reference>
<dbReference type="EMBL" id="JAANQT010015536">
    <property type="protein sequence ID" value="KAG1272261.1"/>
    <property type="molecule type" value="Genomic_DNA"/>
</dbReference>
<accession>A0A9P7BI12</accession>
<protein>
    <submittedName>
        <fullName evidence="2">Uncharacterized protein</fullName>
    </submittedName>
</protein>
<comment type="caution">
    <text evidence="2">The sequence shown here is derived from an EMBL/GenBank/DDBJ whole genome shotgun (WGS) entry which is preliminary data.</text>
</comment>
<sequence>METVRSRASIAWVTICPNRPKPTIKAQPSRSLATSTSSMEGVGLGSNQRSASTHSGVSAIEMLTTAVSTAPVCASKIPAAAAAP</sequence>
<proteinExistence type="predicted"/>